<gene>
    <name evidence="7" type="ORF">DXD79_26840</name>
</gene>
<evidence type="ECO:0000259" key="6">
    <source>
        <dbReference type="Pfam" id="PF04545"/>
    </source>
</evidence>
<accession>A0A374NZE2</accession>
<dbReference type="Gene3D" id="3.40.50.1360">
    <property type="match status" value="1"/>
</dbReference>
<dbReference type="GO" id="GO:0003700">
    <property type="term" value="F:DNA-binding transcription factor activity"/>
    <property type="evidence" value="ECO:0007669"/>
    <property type="project" value="InterPro"/>
</dbReference>
<evidence type="ECO:0000259" key="5">
    <source>
        <dbReference type="Pfam" id="PF04198"/>
    </source>
</evidence>
<evidence type="ECO:0000313" key="8">
    <source>
        <dbReference type="Proteomes" id="UP000263014"/>
    </source>
</evidence>
<dbReference type="AlphaFoldDB" id="A0A374NZE2"/>
<organism evidence="7 8">
    <name type="scientific">Hungatella hathewayi</name>
    <dbReference type="NCBI Taxonomy" id="154046"/>
    <lineage>
        <taxon>Bacteria</taxon>
        <taxon>Bacillati</taxon>
        <taxon>Bacillota</taxon>
        <taxon>Clostridia</taxon>
        <taxon>Lachnospirales</taxon>
        <taxon>Lachnospiraceae</taxon>
        <taxon>Hungatella</taxon>
    </lineage>
</organism>
<protein>
    <submittedName>
        <fullName evidence="7">Transcriptional regulator</fullName>
    </submittedName>
</protein>
<dbReference type="Pfam" id="PF04545">
    <property type="entry name" value="Sigma70_r4"/>
    <property type="match status" value="1"/>
</dbReference>
<dbReference type="Gene3D" id="1.10.10.60">
    <property type="entry name" value="Homeodomain-like"/>
    <property type="match status" value="1"/>
</dbReference>
<dbReference type="EMBL" id="QSON01000018">
    <property type="protein sequence ID" value="RGI97784.1"/>
    <property type="molecule type" value="Genomic_DNA"/>
</dbReference>
<dbReference type="GO" id="GO:0030246">
    <property type="term" value="F:carbohydrate binding"/>
    <property type="evidence" value="ECO:0007669"/>
    <property type="project" value="InterPro"/>
</dbReference>
<proteinExistence type="inferred from homology"/>
<dbReference type="SUPFAM" id="SSF100950">
    <property type="entry name" value="NagB/RpiA/CoA transferase-like"/>
    <property type="match status" value="1"/>
</dbReference>
<sequence>MRDRDSRIERLVDVARLYYEKDRTQNEIAGIYGISRPMVSKLLKEAKEEGIVKITIAAPGEAEGPGQGDPWLDRLQDCFGIQGGAVVENGPNDLATNNAVANAALKLLAGLKQDRLGIGWGHIIGDLTARIERNQGPVRIGGHICPLIGNGGVGLKNYHSNELVRVIAEHSEAEPEFIYTPACALSEQELKLTMALENYHKIYQAWERLDVALVNIGNFPSVPDFASEARYGSLLVKQKAVGRILNYFVTEEGWVIRSDTDYAIQIPLELLRRVRYVVGICSANTKPKALAGVLRTGYVNYVVAPKNVVSAAAELNNELHM</sequence>
<evidence type="ECO:0000256" key="4">
    <source>
        <dbReference type="ARBA" id="ARBA00023163"/>
    </source>
</evidence>
<dbReference type="InterPro" id="IPR013324">
    <property type="entry name" value="RNA_pol_sigma_r3/r4-like"/>
</dbReference>
<keyword evidence="3" id="KW-0238">DNA-binding</keyword>
<evidence type="ECO:0000313" key="7">
    <source>
        <dbReference type="EMBL" id="RGI97784.1"/>
    </source>
</evidence>
<dbReference type="GO" id="GO:0003677">
    <property type="term" value="F:DNA binding"/>
    <property type="evidence" value="ECO:0007669"/>
    <property type="project" value="UniProtKB-KW"/>
</dbReference>
<dbReference type="SUPFAM" id="SSF88659">
    <property type="entry name" value="Sigma3 and sigma4 domains of RNA polymerase sigma factors"/>
    <property type="match status" value="1"/>
</dbReference>
<dbReference type="InterPro" id="IPR051054">
    <property type="entry name" value="SorC_transcr_regulators"/>
</dbReference>
<name>A0A374NZE2_9FIRM</name>
<dbReference type="Pfam" id="PF04198">
    <property type="entry name" value="Sugar-bind"/>
    <property type="match status" value="1"/>
</dbReference>
<keyword evidence="4" id="KW-0804">Transcription</keyword>
<dbReference type="InterPro" id="IPR007630">
    <property type="entry name" value="RNA_pol_sigma70_r4"/>
</dbReference>
<evidence type="ECO:0000256" key="3">
    <source>
        <dbReference type="ARBA" id="ARBA00023125"/>
    </source>
</evidence>
<comment type="similarity">
    <text evidence="1">Belongs to the SorC transcriptional regulatory family.</text>
</comment>
<dbReference type="PANTHER" id="PTHR34294">
    <property type="entry name" value="TRANSCRIPTIONAL REGULATOR-RELATED"/>
    <property type="match status" value="1"/>
</dbReference>
<dbReference type="GO" id="GO:0006352">
    <property type="term" value="P:DNA-templated transcription initiation"/>
    <property type="evidence" value="ECO:0007669"/>
    <property type="project" value="InterPro"/>
</dbReference>
<dbReference type="RefSeq" id="WP_117621451.1">
    <property type="nucleotide sequence ID" value="NZ_QSON01000018.1"/>
</dbReference>
<dbReference type="Proteomes" id="UP000263014">
    <property type="component" value="Unassembled WGS sequence"/>
</dbReference>
<evidence type="ECO:0000256" key="1">
    <source>
        <dbReference type="ARBA" id="ARBA00010466"/>
    </source>
</evidence>
<keyword evidence="2" id="KW-0805">Transcription regulation</keyword>
<dbReference type="InterPro" id="IPR037171">
    <property type="entry name" value="NagB/RpiA_transferase-like"/>
</dbReference>
<evidence type="ECO:0000256" key="2">
    <source>
        <dbReference type="ARBA" id="ARBA00023015"/>
    </source>
</evidence>
<feature type="domain" description="Sugar-binding" evidence="5">
    <location>
        <begin position="74"/>
        <end position="303"/>
    </location>
</feature>
<dbReference type="PANTHER" id="PTHR34294:SF1">
    <property type="entry name" value="TRANSCRIPTIONAL REGULATOR LSRR"/>
    <property type="match status" value="1"/>
</dbReference>
<dbReference type="InterPro" id="IPR007324">
    <property type="entry name" value="Sugar-bd_dom_put"/>
</dbReference>
<reference evidence="7 8" key="1">
    <citation type="submission" date="2018-08" db="EMBL/GenBank/DDBJ databases">
        <title>A genome reference for cultivated species of the human gut microbiota.</title>
        <authorList>
            <person name="Zou Y."/>
            <person name="Xue W."/>
            <person name="Luo G."/>
        </authorList>
    </citation>
    <scope>NUCLEOTIDE SEQUENCE [LARGE SCALE GENOMIC DNA]</scope>
    <source>
        <strain evidence="7 8">TM09-12</strain>
    </source>
</reference>
<comment type="caution">
    <text evidence="7">The sequence shown here is derived from an EMBL/GenBank/DDBJ whole genome shotgun (WGS) entry which is preliminary data.</text>
</comment>
<feature type="domain" description="RNA polymerase sigma-70 region 4" evidence="6">
    <location>
        <begin position="15"/>
        <end position="46"/>
    </location>
</feature>